<dbReference type="InterPro" id="IPR010496">
    <property type="entry name" value="AL/BT2_dom"/>
</dbReference>
<evidence type="ECO:0000256" key="2">
    <source>
        <dbReference type="ARBA" id="ARBA00022723"/>
    </source>
</evidence>
<feature type="domain" description="Sulfatase N-terminal" evidence="6">
    <location>
        <begin position="26"/>
        <end position="379"/>
    </location>
</feature>
<comment type="caution">
    <text evidence="8">The sequence shown here is derived from an EMBL/GenBank/DDBJ whole genome shotgun (WGS) entry which is preliminary data.</text>
</comment>
<feature type="chain" id="PRO_5022826432" evidence="5">
    <location>
        <begin position="24"/>
        <end position="747"/>
    </location>
</feature>
<dbReference type="PANTHER" id="PTHR42693">
    <property type="entry name" value="ARYLSULFATASE FAMILY MEMBER"/>
    <property type="match status" value="1"/>
</dbReference>
<dbReference type="PANTHER" id="PTHR42693:SF53">
    <property type="entry name" value="ENDO-4-O-SULFATASE"/>
    <property type="match status" value="1"/>
</dbReference>
<keyword evidence="9" id="KW-1185">Reference proteome</keyword>
<name>A0A5C6AXX4_9BACT</name>
<dbReference type="PROSITE" id="PS00149">
    <property type="entry name" value="SULFATASE_2"/>
    <property type="match status" value="1"/>
</dbReference>
<dbReference type="SUPFAM" id="SSF53649">
    <property type="entry name" value="Alkaline phosphatase-like"/>
    <property type="match status" value="1"/>
</dbReference>
<keyword evidence="5" id="KW-0732">Signal</keyword>
<evidence type="ECO:0000256" key="5">
    <source>
        <dbReference type="SAM" id="SignalP"/>
    </source>
</evidence>
<feature type="signal peptide" evidence="5">
    <location>
        <begin position="1"/>
        <end position="23"/>
    </location>
</feature>
<reference evidence="8 9" key="1">
    <citation type="submission" date="2019-02" db="EMBL/GenBank/DDBJ databases">
        <title>Deep-cultivation of Planctomycetes and their phenomic and genomic characterization uncovers novel biology.</title>
        <authorList>
            <person name="Wiegand S."/>
            <person name="Jogler M."/>
            <person name="Boedeker C."/>
            <person name="Pinto D."/>
            <person name="Vollmers J."/>
            <person name="Rivas-Marin E."/>
            <person name="Kohn T."/>
            <person name="Peeters S.H."/>
            <person name="Heuer A."/>
            <person name="Rast P."/>
            <person name="Oberbeckmann S."/>
            <person name="Bunk B."/>
            <person name="Jeske O."/>
            <person name="Meyerdierks A."/>
            <person name="Storesund J.E."/>
            <person name="Kallscheuer N."/>
            <person name="Luecker S."/>
            <person name="Lage O.M."/>
            <person name="Pohl T."/>
            <person name="Merkel B.J."/>
            <person name="Hornburger P."/>
            <person name="Mueller R.-W."/>
            <person name="Bruemmer F."/>
            <person name="Labrenz M."/>
            <person name="Spormann A.M."/>
            <person name="Op Den Camp H."/>
            <person name="Overmann J."/>
            <person name="Amann R."/>
            <person name="Jetten M.S.M."/>
            <person name="Mascher T."/>
            <person name="Medema M.H."/>
            <person name="Devos D.P."/>
            <person name="Kaster A.-K."/>
            <person name="Ovreas L."/>
            <person name="Rohde M."/>
            <person name="Galperin M.Y."/>
            <person name="Jogler C."/>
        </authorList>
    </citation>
    <scope>NUCLEOTIDE SEQUENCE [LARGE SCALE GENOMIC DNA]</scope>
    <source>
        <strain evidence="8 9">Pla52n</strain>
    </source>
</reference>
<dbReference type="InterPro" id="IPR017850">
    <property type="entry name" value="Alkaline_phosphatase_core_sf"/>
</dbReference>
<sequence length="747" mass="84470" precursor="true">MRHWISVAVVAMAALLISRTCHAERPNILFIYADDQNYKTLSCYPESPDWINTPNIDALAREGVRFERCYFGAWCMPSRASFLTGRLQHGVQTMRMEGTYPASTYDPQQCRFWPATFRENGYHTAQIGKWHTGVDTGNGRDWDHQIVWNRPGHPDNAGNYFANQIVTFNGVDREVDGYSTDNYTDWAIDYINGEHRDADKPWYLWLCYGAVHGPTTPAERHEGKLAGHEAELPADIFGPWPDKPQYLSNTSAWVKGDDGKAYRRKKQVRSSNFNTNTAGQSYDDWVQQTNECAMAIDEGVGRLIETLRKTGQLENTLVVYTADQGFALGEHGFNQKIAAYDATIASPMIIRHPQTIPQGKVCRHPVSAPDVVQLFCDVADVTVPWKMHGRDIRPLLKDPESQDWSMPVLMTHTGRKYGDDTVPIPNPSDEAMTIVGDVPWYALLRDGKYKYIRTFVEGEVEEVYDLHSDPEELVNLAVKPENKALLERLRALAIKELRRTDAKLVDSMPHTAAMLAQAKSASDEAFVSLFDGTTLDGWRHSGNWSVVDGSITRSGKGGSLVCETMMVPDDFELRFQWKVAEGSNSGVYYRPGQYEYQILDNSQHADGKNPRTSAASLYFCMQPSHDATRPVGQWNEGRIVCKGTVVQHWLNGEKVIDFDYADPKYQFHVDMLRQRGGELDRRGAKLSLQDHGDPVWYRDIQIRELSESDKLDRTPVQPATISPEILAAEKKKLDGIVARRQAAKQKN</sequence>
<dbReference type="EC" id="3.1.6.1" evidence="8"/>
<dbReference type="InterPro" id="IPR024607">
    <property type="entry name" value="Sulfatase_CS"/>
</dbReference>
<evidence type="ECO:0000256" key="3">
    <source>
        <dbReference type="ARBA" id="ARBA00022801"/>
    </source>
</evidence>
<dbReference type="Gene3D" id="3.40.720.10">
    <property type="entry name" value="Alkaline Phosphatase, subunit A"/>
    <property type="match status" value="1"/>
</dbReference>
<organism evidence="8 9">
    <name type="scientific">Stieleria varia</name>
    <dbReference type="NCBI Taxonomy" id="2528005"/>
    <lineage>
        <taxon>Bacteria</taxon>
        <taxon>Pseudomonadati</taxon>
        <taxon>Planctomycetota</taxon>
        <taxon>Planctomycetia</taxon>
        <taxon>Pirellulales</taxon>
        <taxon>Pirellulaceae</taxon>
        <taxon>Stieleria</taxon>
    </lineage>
</organism>
<dbReference type="GO" id="GO:0004065">
    <property type="term" value="F:arylsulfatase activity"/>
    <property type="evidence" value="ECO:0007669"/>
    <property type="project" value="UniProtKB-EC"/>
</dbReference>
<dbReference type="Pfam" id="PF06439">
    <property type="entry name" value="3keto-disac_hyd"/>
    <property type="match status" value="1"/>
</dbReference>
<evidence type="ECO:0000313" key="8">
    <source>
        <dbReference type="EMBL" id="TWU04307.1"/>
    </source>
</evidence>
<feature type="domain" description="3-keto-alpha-glucoside-1,2-lyase/3-keto-2-hydroxy-glucal hydratase" evidence="7">
    <location>
        <begin position="526"/>
        <end position="703"/>
    </location>
</feature>
<evidence type="ECO:0000313" key="9">
    <source>
        <dbReference type="Proteomes" id="UP000320176"/>
    </source>
</evidence>
<dbReference type="Pfam" id="PF00884">
    <property type="entry name" value="Sulfatase"/>
    <property type="match status" value="1"/>
</dbReference>
<evidence type="ECO:0000259" key="7">
    <source>
        <dbReference type="Pfam" id="PF06439"/>
    </source>
</evidence>
<proteinExistence type="inferred from homology"/>
<evidence type="ECO:0000259" key="6">
    <source>
        <dbReference type="Pfam" id="PF00884"/>
    </source>
</evidence>
<dbReference type="InterPro" id="IPR000917">
    <property type="entry name" value="Sulfatase_N"/>
</dbReference>
<protein>
    <submittedName>
        <fullName evidence="8">Arylsulfatase</fullName>
        <ecNumber evidence="8">3.1.6.1</ecNumber>
    </submittedName>
</protein>
<comment type="similarity">
    <text evidence="1">Belongs to the sulfatase family.</text>
</comment>
<keyword evidence="2" id="KW-0479">Metal-binding</keyword>
<evidence type="ECO:0000256" key="4">
    <source>
        <dbReference type="ARBA" id="ARBA00022837"/>
    </source>
</evidence>
<evidence type="ECO:0000256" key="1">
    <source>
        <dbReference type="ARBA" id="ARBA00008779"/>
    </source>
</evidence>
<dbReference type="Proteomes" id="UP000320176">
    <property type="component" value="Unassembled WGS sequence"/>
</dbReference>
<dbReference type="EMBL" id="SJPN01000003">
    <property type="protein sequence ID" value="TWU04307.1"/>
    <property type="molecule type" value="Genomic_DNA"/>
</dbReference>
<dbReference type="AlphaFoldDB" id="A0A5C6AXX4"/>
<keyword evidence="3 8" id="KW-0378">Hydrolase</keyword>
<dbReference type="GO" id="GO:0046872">
    <property type="term" value="F:metal ion binding"/>
    <property type="evidence" value="ECO:0007669"/>
    <property type="project" value="UniProtKB-KW"/>
</dbReference>
<keyword evidence="4" id="KW-0106">Calcium</keyword>
<gene>
    <name evidence="8" type="ORF">Pla52n_23470</name>
</gene>
<dbReference type="Gene3D" id="2.60.120.560">
    <property type="entry name" value="Exo-inulinase, domain 1"/>
    <property type="match status" value="1"/>
</dbReference>
<dbReference type="InterPro" id="IPR050738">
    <property type="entry name" value="Sulfatase"/>
</dbReference>
<accession>A0A5C6AXX4</accession>